<feature type="region of interest" description="Disordered" evidence="8">
    <location>
        <begin position="272"/>
        <end position="368"/>
    </location>
</feature>
<dbReference type="Proteomes" id="UP001485043">
    <property type="component" value="Unassembled WGS sequence"/>
</dbReference>
<evidence type="ECO:0000313" key="10">
    <source>
        <dbReference type="EMBL" id="KAK9868209.1"/>
    </source>
</evidence>
<dbReference type="Pfam" id="PF02492">
    <property type="entry name" value="cobW"/>
    <property type="match status" value="1"/>
</dbReference>
<feature type="compositionally biased region" description="Low complexity" evidence="8">
    <location>
        <begin position="305"/>
        <end position="316"/>
    </location>
</feature>
<evidence type="ECO:0000256" key="6">
    <source>
        <dbReference type="ARBA" id="ARBA00034320"/>
    </source>
</evidence>
<organism evidence="10 11">
    <name type="scientific">Apatococcus fuscideae</name>
    <dbReference type="NCBI Taxonomy" id="2026836"/>
    <lineage>
        <taxon>Eukaryota</taxon>
        <taxon>Viridiplantae</taxon>
        <taxon>Chlorophyta</taxon>
        <taxon>core chlorophytes</taxon>
        <taxon>Trebouxiophyceae</taxon>
        <taxon>Chlorellales</taxon>
        <taxon>Chlorellaceae</taxon>
        <taxon>Apatococcus</taxon>
    </lineage>
</organism>
<dbReference type="PANTHER" id="PTHR13748">
    <property type="entry name" value="COBW-RELATED"/>
    <property type="match status" value="1"/>
</dbReference>
<proteinExistence type="inferred from homology"/>
<evidence type="ECO:0000256" key="1">
    <source>
        <dbReference type="ARBA" id="ARBA00022741"/>
    </source>
</evidence>
<evidence type="ECO:0000256" key="7">
    <source>
        <dbReference type="ARBA" id="ARBA00049117"/>
    </source>
</evidence>
<dbReference type="EMBL" id="JALJOV010000040">
    <property type="protein sequence ID" value="KAK9868209.1"/>
    <property type="molecule type" value="Genomic_DNA"/>
</dbReference>
<feature type="compositionally biased region" description="Low complexity" evidence="8">
    <location>
        <begin position="277"/>
        <end position="296"/>
    </location>
</feature>
<dbReference type="CDD" id="cd03112">
    <property type="entry name" value="CobW-like"/>
    <property type="match status" value="1"/>
</dbReference>
<keyword evidence="4" id="KW-0342">GTP-binding</keyword>
<keyword evidence="11" id="KW-1185">Reference proteome</keyword>
<comment type="catalytic activity">
    <reaction evidence="7">
        <text>GTP + H2O = GDP + phosphate + H(+)</text>
        <dbReference type="Rhea" id="RHEA:19669"/>
        <dbReference type="ChEBI" id="CHEBI:15377"/>
        <dbReference type="ChEBI" id="CHEBI:15378"/>
        <dbReference type="ChEBI" id="CHEBI:37565"/>
        <dbReference type="ChEBI" id="CHEBI:43474"/>
        <dbReference type="ChEBI" id="CHEBI:58189"/>
    </reaction>
    <physiologicalReaction direction="left-to-right" evidence="7">
        <dbReference type="Rhea" id="RHEA:19670"/>
    </physiologicalReaction>
</comment>
<keyword evidence="1" id="KW-0547">Nucleotide-binding</keyword>
<dbReference type="GO" id="GO:0005737">
    <property type="term" value="C:cytoplasm"/>
    <property type="evidence" value="ECO:0007669"/>
    <property type="project" value="TreeGrafter"/>
</dbReference>
<reference evidence="10 11" key="1">
    <citation type="journal article" date="2024" name="Nat. Commun.">
        <title>Phylogenomics reveals the evolutionary origins of lichenization in chlorophyte algae.</title>
        <authorList>
            <person name="Puginier C."/>
            <person name="Libourel C."/>
            <person name="Otte J."/>
            <person name="Skaloud P."/>
            <person name="Haon M."/>
            <person name="Grisel S."/>
            <person name="Petersen M."/>
            <person name="Berrin J.G."/>
            <person name="Delaux P.M."/>
            <person name="Dal Grande F."/>
            <person name="Keller J."/>
        </authorList>
    </citation>
    <scope>NUCLEOTIDE SEQUENCE [LARGE SCALE GENOMIC DNA]</scope>
    <source>
        <strain evidence="10 11">SAG 2523</strain>
    </source>
</reference>
<evidence type="ECO:0000259" key="9">
    <source>
        <dbReference type="SMART" id="SM00833"/>
    </source>
</evidence>
<dbReference type="InterPro" id="IPR036627">
    <property type="entry name" value="CobW-likC_sf"/>
</dbReference>
<evidence type="ECO:0000256" key="4">
    <source>
        <dbReference type="ARBA" id="ARBA00023134"/>
    </source>
</evidence>
<dbReference type="AlphaFoldDB" id="A0AAW1TGZ2"/>
<evidence type="ECO:0000313" key="11">
    <source>
        <dbReference type="Proteomes" id="UP001485043"/>
    </source>
</evidence>
<dbReference type="GO" id="GO:0016787">
    <property type="term" value="F:hydrolase activity"/>
    <property type="evidence" value="ECO:0007669"/>
    <property type="project" value="UniProtKB-KW"/>
</dbReference>
<dbReference type="InterPro" id="IPR011629">
    <property type="entry name" value="CobW-like_C"/>
</dbReference>
<evidence type="ECO:0000256" key="5">
    <source>
        <dbReference type="ARBA" id="ARBA00023186"/>
    </source>
</evidence>
<feature type="region of interest" description="Disordered" evidence="8">
    <location>
        <begin position="1"/>
        <end position="35"/>
    </location>
</feature>
<evidence type="ECO:0000256" key="2">
    <source>
        <dbReference type="ARBA" id="ARBA00022801"/>
    </source>
</evidence>
<evidence type="ECO:0000256" key="3">
    <source>
        <dbReference type="ARBA" id="ARBA00022833"/>
    </source>
</evidence>
<keyword evidence="3" id="KW-0862">Zinc</keyword>
<feature type="domain" description="CobW C-terminal" evidence="9">
    <location>
        <begin position="373"/>
        <end position="470"/>
    </location>
</feature>
<comment type="caution">
    <text evidence="10">The sequence shown here is derived from an EMBL/GenBank/DDBJ whole genome shotgun (WGS) entry which is preliminary data.</text>
</comment>
<gene>
    <name evidence="10" type="ORF">WJX84_007948</name>
</gene>
<comment type="similarity">
    <text evidence="6">Belongs to the SIMIBI class G3E GTPase family. ZNG1 subfamily.</text>
</comment>
<keyword evidence="2" id="KW-0378">Hydrolase</keyword>
<dbReference type="SUPFAM" id="SSF52540">
    <property type="entry name" value="P-loop containing nucleoside triphosphate hydrolases"/>
    <property type="match status" value="1"/>
</dbReference>
<dbReference type="PANTHER" id="PTHR13748:SF31">
    <property type="entry name" value="ZINC-REGULATED GTPASE METALLOPROTEIN ACTIVATOR 1A-RELATED"/>
    <property type="match status" value="1"/>
</dbReference>
<dbReference type="Gene3D" id="3.30.1220.10">
    <property type="entry name" value="CobW-like, C-terminal domain"/>
    <property type="match status" value="1"/>
</dbReference>
<accession>A0AAW1TGZ2</accession>
<dbReference type="Gene3D" id="3.40.50.300">
    <property type="entry name" value="P-loop containing nucleotide triphosphate hydrolases"/>
    <property type="match status" value="1"/>
</dbReference>
<dbReference type="GO" id="GO:0005525">
    <property type="term" value="F:GTP binding"/>
    <property type="evidence" value="ECO:0007669"/>
    <property type="project" value="UniProtKB-KW"/>
</dbReference>
<dbReference type="InterPro" id="IPR003495">
    <property type="entry name" value="CobW/HypB/UreG_nucleotide-bd"/>
</dbReference>
<sequence length="470" mass="50478">MSDSDGEIPDAVDLPSLEPDEAHPEANPETSDLGTAPVPVTLITGFLGAGKTTLVNFILTAKHGYRIAVILNEFGEETGIESSLFPQTSQNAENFALEEWIELSNGCLCCSVKTEMVQALETLMQKRHKFDCILIETTGLADPGPVAAALWTDAELGSSVCLDSIVTVVDARNIRGQLAEPREDGAVNEAQQQIAYADIILLNKTDLVRGPGALEQVQAALQNINSGAEMIHTQHARPDLARILNRGTFNPSQTPNDVSHLSLQLHGAHIGSACDPSNSSASENRSGSLSQQLGGSTPQVHAATSGSEPGNSSSCSKAEQQPAMSAETPPDASMPAESMHDMGFEGLDDSGAAGATRDSQPSNHHDHLHDRGVQTHALHSQLPLHLGRLRTWLDSILWEQESSGHRIYRMKGLLQISGSPNCQILQAVQDLYDIVEGPQWDSATHRHSRLVVIGRHLHAAELQDGFLKCQ</sequence>
<dbReference type="SUPFAM" id="SSF90002">
    <property type="entry name" value="Hypothetical protein YjiA, C-terminal domain"/>
    <property type="match status" value="1"/>
</dbReference>
<dbReference type="Pfam" id="PF07683">
    <property type="entry name" value="CobW_C"/>
    <property type="match status" value="1"/>
</dbReference>
<dbReference type="SMART" id="SM00833">
    <property type="entry name" value="CobW_C"/>
    <property type="match status" value="1"/>
</dbReference>
<evidence type="ECO:0000256" key="8">
    <source>
        <dbReference type="SAM" id="MobiDB-lite"/>
    </source>
</evidence>
<feature type="compositionally biased region" description="Acidic residues" evidence="8">
    <location>
        <begin position="1"/>
        <end position="10"/>
    </location>
</feature>
<protein>
    <recommendedName>
        <fullName evidence="9">CobW C-terminal domain-containing protein</fullName>
    </recommendedName>
</protein>
<dbReference type="InterPro" id="IPR051316">
    <property type="entry name" value="Zinc-reg_GTPase_activator"/>
</dbReference>
<name>A0AAW1TGZ2_9CHLO</name>
<dbReference type="InterPro" id="IPR027417">
    <property type="entry name" value="P-loop_NTPase"/>
</dbReference>
<keyword evidence="5" id="KW-0143">Chaperone</keyword>